<dbReference type="EMBL" id="KZ345071">
    <property type="protein sequence ID" value="PIO76188.1"/>
    <property type="molecule type" value="Genomic_DNA"/>
</dbReference>
<dbReference type="Proteomes" id="UP000230423">
    <property type="component" value="Unassembled WGS sequence"/>
</dbReference>
<name>A0A2G9V134_TELCI</name>
<protein>
    <submittedName>
        <fullName evidence="2">Uncharacterized protein</fullName>
    </submittedName>
</protein>
<keyword evidence="1" id="KW-1133">Transmembrane helix</keyword>
<evidence type="ECO:0000313" key="2">
    <source>
        <dbReference type="EMBL" id="PIO76188.1"/>
    </source>
</evidence>
<reference evidence="2 3" key="1">
    <citation type="submission" date="2015-09" db="EMBL/GenBank/DDBJ databases">
        <title>Draft genome of the parasitic nematode Teladorsagia circumcincta isolate WARC Sus (inbred).</title>
        <authorList>
            <person name="Mitreva M."/>
        </authorList>
    </citation>
    <scope>NUCLEOTIDE SEQUENCE [LARGE SCALE GENOMIC DNA]</scope>
    <source>
        <strain evidence="2 3">S</strain>
    </source>
</reference>
<keyword evidence="1" id="KW-0812">Transmembrane</keyword>
<evidence type="ECO:0000256" key="1">
    <source>
        <dbReference type="SAM" id="Phobius"/>
    </source>
</evidence>
<dbReference type="AlphaFoldDB" id="A0A2G9V134"/>
<accession>A0A2G9V134</accession>
<keyword evidence="1" id="KW-0472">Membrane</keyword>
<sequence length="70" mass="8065">MISSRFSRYRPHFVAATILLGIGSLGYGTMKVGVMVKRWLMAPPRLLHEEMEGFLMNKDREARLKALKEQ</sequence>
<organism evidence="2 3">
    <name type="scientific">Teladorsagia circumcincta</name>
    <name type="common">Brown stomach worm</name>
    <name type="synonym">Ostertagia circumcincta</name>
    <dbReference type="NCBI Taxonomy" id="45464"/>
    <lineage>
        <taxon>Eukaryota</taxon>
        <taxon>Metazoa</taxon>
        <taxon>Ecdysozoa</taxon>
        <taxon>Nematoda</taxon>
        <taxon>Chromadorea</taxon>
        <taxon>Rhabditida</taxon>
        <taxon>Rhabditina</taxon>
        <taxon>Rhabditomorpha</taxon>
        <taxon>Strongyloidea</taxon>
        <taxon>Trichostrongylidae</taxon>
        <taxon>Teladorsagia</taxon>
    </lineage>
</organism>
<feature type="transmembrane region" description="Helical" evidence="1">
    <location>
        <begin position="12"/>
        <end position="30"/>
    </location>
</feature>
<evidence type="ECO:0000313" key="3">
    <source>
        <dbReference type="Proteomes" id="UP000230423"/>
    </source>
</evidence>
<proteinExistence type="predicted"/>
<dbReference type="OrthoDB" id="5779631at2759"/>
<keyword evidence="3" id="KW-1185">Reference proteome</keyword>
<gene>
    <name evidence="2" type="ORF">TELCIR_01732</name>
</gene>